<feature type="transmembrane region" description="Helical" evidence="2">
    <location>
        <begin position="7"/>
        <end position="32"/>
    </location>
</feature>
<keyword evidence="2" id="KW-0812">Transmembrane</keyword>
<name>A0A269PF77_9CORY</name>
<accession>A0A269PF77</accession>
<comment type="caution">
    <text evidence="3">The sequence shown here is derived from an EMBL/GenBank/DDBJ whole genome shotgun (WGS) entry which is preliminary data.</text>
</comment>
<gene>
    <name evidence="3" type="ORF">CIG21_06755</name>
</gene>
<dbReference type="EMBL" id="NQMQ01000013">
    <property type="protein sequence ID" value="PAJ69747.1"/>
    <property type="molecule type" value="Genomic_DNA"/>
</dbReference>
<keyword evidence="2" id="KW-1133">Transmembrane helix</keyword>
<sequence length="193" mass="20914">MPVNAGFWVLAGCVVVYLIALFLPFAGGVSGWQFVGVTEASASVQAKLTETVFLWLSLAGLGVLTTVALATRRFVFAAPAWMLTTVALFASVLALWLRRTSDAFDQGFHHGPGSYLAILAVAVATFAFIPVITRRDAAQRAAGERRALLDDTDDVAKAQQEATRQAQGYSENPLLIDDRRARAAERHRKHPTD</sequence>
<feature type="transmembrane region" description="Helical" evidence="2">
    <location>
        <begin position="113"/>
        <end position="132"/>
    </location>
</feature>
<proteinExistence type="predicted"/>
<feature type="transmembrane region" description="Helical" evidence="2">
    <location>
        <begin position="52"/>
        <end position="71"/>
    </location>
</feature>
<dbReference type="AlphaFoldDB" id="A0A269PF77"/>
<evidence type="ECO:0000256" key="2">
    <source>
        <dbReference type="SAM" id="Phobius"/>
    </source>
</evidence>
<feature type="compositionally biased region" description="Polar residues" evidence="1">
    <location>
        <begin position="160"/>
        <end position="170"/>
    </location>
</feature>
<feature type="region of interest" description="Disordered" evidence="1">
    <location>
        <begin position="151"/>
        <end position="193"/>
    </location>
</feature>
<keyword evidence="2" id="KW-0472">Membrane</keyword>
<dbReference type="Proteomes" id="UP000215771">
    <property type="component" value="Unassembled WGS sequence"/>
</dbReference>
<protein>
    <submittedName>
        <fullName evidence="3">Uncharacterized protein</fullName>
    </submittedName>
</protein>
<evidence type="ECO:0000313" key="3">
    <source>
        <dbReference type="EMBL" id="PAJ69747.1"/>
    </source>
</evidence>
<organism evidence="3 4">
    <name type="scientific">Corynebacterium hadale</name>
    <dbReference type="NCBI Taxonomy" id="2026255"/>
    <lineage>
        <taxon>Bacteria</taxon>
        <taxon>Bacillati</taxon>
        <taxon>Actinomycetota</taxon>
        <taxon>Actinomycetes</taxon>
        <taxon>Mycobacteriales</taxon>
        <taxon>Corynebacteriaceae</taxon>
        <taxon>Corynebacterium</taxon>
    </lineage>
</organism>
<evidence type="ECO:0000313" key="4">
    <source>
        <dbReference type="Proteomes" id="UP000215771"/>
    </source>
</evidence>
<feature type="transmembrane region" description="Helical" evidence="2">
    <location>
        <begin position="78"/>
        <end position="97"/>
    </location>
</feature>
<evidence type="ECO:0000256" key="1">
    <source>
        <dbReference type="SAM" id="MobiDB-lite"/>
    </source>
</evidence>
<reference evidence="3 4" key="1">
    <citation type="submission" date="2017-08" db="EMBL/GenBank/DDBJ databases">
        <authorList>
            <person name="de Groot N.N."/>
        </authorList>
    </citation>
    <scope>NUCLEOTIDE SEQUENCE [LARGE SCALE GENOMIC DNA]</scope>
    <source>
        <strain evidence="3 4">NBT06-6</strain>
    </source>
</reference>